<dbReference type="EMBL" id="BSXT01003873">
    <property type="protein sequence ID" value="GMF55912.1"/>
    <property type="molecule type" value="Genomic_DNA"/>
</dbReference>
<evidence type="ECO:0000256" key="1">
    <source>
        <dbReference type="SAM" id="MobiDB-lite"/>
    </source>
</evidence>
<dbReference type="Proteomes" id="UP001165121">
    <property type="component" value="Unassembled WGS sequence"/>
</dbReference>
<sequence>MAAAPAELPTFLQMDSSNKRHLPQHHRVNPIGNAPLDAPLTSSEVSHNETRTRRKEREAARKKNYHHRVKHEREALRQSVVDLANQLEELTRSDGPGSLGCTDLTWKKRAIQQRDQLCRAQAEQLQLLTATKAHAAYINKVCKQVSPLTSDSDTTTGDPRIDALLRGRNYPPFDLSMYRGHAQRVVESYARVDEVFKGFTVMEDGVRNSIKRRELDGQVELLEHLNKFTQPFSFEMTHKELWNLAKFRHRQLDRMDYEGLANAENTIVLRFRLIRQLSTGMLASVLQRYVIHRYKEENRVVIVWKAHSEGEDVFSGMHSDQSGWIYLQPGAQENSTEVGICIRQVPMQFSISTSGDDIIREFHRVLQSYVNEDVLLITTALDKISLENTLKGICL</sequence>
<feature type="compositionally biased region" description="Basic and acidic residues" evidence="1">
    <location>
        <begin position="46"/>
        <end position="61"/>
    </location>
</feature>
<keyword evidence="3" id="KW-1185">Reference proteome</keyword>
<accession>A0A9W7D7H4</accession>
<evidence type="ECO:0000313" key="2">
    <source>
        <dbReference type="EMBL" id="GMF55912.1"/>
    </source>
</evidence>
<protein>
    <submittedName>
        <fullName evidence="2">Unnamed protein product</fullName>
    </submittedName>
</protein>
<proteinExistence type="predicted"/>
<evidence type="ECO:0000313" key="3">
    <source>
        <dbReference type="Proteomes" id="UP001165121"/>
    </source>
</evidence>
<gene>
    <name evidence="2" type="ORF">Pfra01_002362300</name>
</gene>
<feature type="compositionally biased region" description="Basic residues" evidence="1">
    <location>
        <begin position="19"/>
        <end position="28"/>
    </location>
</feature>
<reference evidence="2" key="1">
    <citation type="submission" date="2023-04" db="EMBL/GenBank/DDBJ databases">
        <title>Phytophthora fragariaefolia NBRC 109709.</title>
        <authorList>
            <person name="Ichikawa N."/>
            <person name="Sato H."/>
            <person name="Tonouchi N."/>
        </authorList>
    </citation>
    <scope>NUCLEOTIDE SEQUENCE</scope>
    <source>
        <strain evidence="2">NBRC 109709</strain>
    </source>
</reference>
<name>A0A9W7D7H4_9STRA</name>
<dbReference type="OrthoDB" id="102950at2759"/>
<organism evidence="2 3">
    <name type="scientific">Phytophthora fragariaefolia</name>
    <dbReference type="NCBI Taxonomy" id="1490495"/>
    <lineage>
        <taxon>Eukaryota</taxon>
        <taxon>Sar</taxon>
        <taxon>Stramenopiles</taxon>
        <taxon>Oomycota</taxon>
        <taxon>Peronosporomycetes</taxon>
        <taxon>Peronosporales</taxon>
        <taxon>Peronosporaceae</taxon>
        <taxon>Phytophthora</taxon>
    </lineage>
</organism>
<dbReference type="AlphaFoldDB" id="A0A9W7D7H4"/>
<comment type="caution">
    <text evidence="2">The sequence shown here is derived from an EMBL/GenBank/DDBJ whole genome shotgun (WGS) entry which is preliminary data.</text>
</comment>
<feature type="region of interest" description="Disordered" evidence="1">
    <location>
        <begin position="19"/>
        <end position="73"/>
    </location>
</feature>